<proteinExistence type="predicted"/>
<dbReference type="EMBL" id="BARW01026290">
    <property type="protein sequence ID" value="GAJ16150.1"/>
    <property type="molecule type" value="Genomic_DNA"/>
</dbReference>
<protein>
    <submittedName>
        <fullName evidence="1">Uncharacterized protein</fullName>
    </submittedName>
</protein>
<organism evidence="1">
    <name type="scientific">marine sediment metagenome</name>
    <dbReference type="NCBI Taxonomy" id="412755"/>
    <lineage>
        <taxon>unclassified sequences</taxon>
        <taxon>metagenomes</taxon>
        <taxon>ecological metagenomes</taxon>
    </lineage>
</organism>
<feature type="non-terminal residue" evidence="1">
    <location>
        <position position="1"/>
    </location>
</feature>
<name>X1VX71_9ZZZZ</name>
<evidence type="ECO:0000313" key="1">
    <source>
        <dbReference type="EMBL" id="GAJ16150.1"/>
    </source>
</evidence>
<gene>
    <name evidence="1" type="ORF">S12H4_42906</name>
</gene>
<comment type="caution">
    <text evidence="1">The sequence shown here is derived from an EMBL/GenBank/DDBJ whole genome shotgun (WGS) entry which is preliminary data.</text>
</comment>
<dbReference type="AlphaFoldDB" id="X1VX71"/>
<sequence length="76" mass="8067">REDCGDLGAAKRKILDATKEGRAVSLTQELPFELQLKVGEPGAEVKKTAKTAKTAADAAVEEAIKSETNPDKPESD</sequence>
<accession>X1VX71</accession>
<reference evidence="1" key="1">
    <citation type="journal article" date="2014" name="Front. Microbiol.">
        <title>High frequency of phylogenetically diverse reductive dehalogenase-homologous genes in deep subseafloor sedimentary metagenomes.</title>
        <authorList>
            <person name="Kawai M."/>
            <person name="Futagami T."/>
            <person name="Toyoda A."/>
            <person name="Takaki Y."/>
            <person name="Nishi S."/>
            <person name="Hori S."/>
            <person name="Arai W."/>
            <person name="Tsubouchi T."/>
            <person name="Morono Y."/>
            <person name="Uchiyama I."/>
            <person name="Ito T."/>
            <person name="Fujiyama A."/>
            <person name="Inagaki F."/>
            <person name="Takami H."/>
        </authorList>
    </citation>
    <scope>NUCLEOTIDE SEQUENCE</scope>
    <source>
        <strain evidence="1">Expedition CK06-06</strain>
    </source>
</reference>